<name>A0ABX2J106_9RHOB</name>
<dbReference type="Gene3D" id="1.10.760.10">
    <property type="entry name" value="Cytochrome c-like domain"/>
    <property type="match status" value="2"/>
</dbReference>
<organism evidence="7 8">
    <name type="scientific">Parasulfitobacter algicola</name>
    <dbReference type="NCBI Taxonomy" id="2614809"/>
    <lineage>
        <taxon>Bacteria</taxon>
        <taxon>Pseudomonadati</taxon>
        <taxon>Pseudomonadota</taxon>
        <taxon>Alphaproteobacteria</taxon>
        <taxon>Rhodobacterales</taxon>
        <taxon>Roseobacteraceae</taxon>
        <taxon>Parasulfitobacter</taxon>
    </lineage>
</organism>
<gene>
    <name evidence="7" type="ORF">HRQ87_18945</name>
</gene>
<keyword evidence="5" id="KW-1133">Transmembrane helix</keyword>
<feature type="transmembrane region" description="Helical" evidence="5">
    <location>
        <begin position="67"/>
        <end position="88"/>
    </location>
</feature>
<dbReference type="InterPro" id="IPR036909">
    <property type="entry name" value="Cyt_c-like_dom_sf"/>
</dbReference>
<keyword evidence="3 4" id="KW-0408">Iron</keyword>
<sequence>MNLHRVLGYAFVGIYVFLMWDMVPRLWSYQIELPARTVVHLTLGLTVGAILIIKIMVVRFFKHMESTLAPFLGTALLICTLLLTGLALPYAAREAFLRATAQDGQNFSSERIARVTTYLPQIGFTDEAGLAVLASSAGLAEGRDVLTRKCTQCHDLRTILVKPRTPQAWHSTVTRMATRSTTMNPISESEQWSVTAYLIAISPTLRQGVSERRVEIIETSASQNAVRQSGLQAPLTYDPAAAEDLFQAKCSQCHSPQLVEGAGLNNREDVVVLVTRMVGNGLTADDAELSQIMAYLTDRFAKAESQ</sequence>
<evidence type="ECO:0000256" key="2">
    <source>
        <dbReference type="ARBA" id="ARBA00022723"/>
    </source>
</evidence>
<feature type="transmembrane region" description="Helical" evidence="5">
    <location>
        <begin position="6"/>
        <end position="27"/>
    </location>
</feature>
<feature type="transmembrane region" description="Helical" evidence="5">
    <location>
        <begin position="39"/>
        <end position="61"/>
    </location>
</feature>
<keyword evidence="8" id="KW-1185">Reference proteome</keyword>
<dbReference type="PROSITE" id="PS51007">
    <property type="entry name" value="CYTC"/>
    <property type="match status" value="1"/>
</dbReference>
<evidence type="ECO:0000259" key="6">
    <source>
        <dbReference type="PROSITE" id="PS51007"/>
    </source>
</evidence>
<keyword evidence="5" id="KW-0812">Transmembrane</keyword>
<evidence type="ECO:0000313" key="8">
    <source>
        <dbReference type="Proteomes" id="UP000777935"/>
    </source>
</evidence>
<reference evidence="7 8" key="1">
    <citation type="submission" date="2020-06" db="EMBL/GenBank/DDBJ databases">
        <title>Sulfitobacter algicola sp. nov., isolated from green algae.</title>
        <authorList>
            <person name="Wang C."/>
        </authorList>
    </citation>
    <scope>NUCLEOTIDE SEQUENCE [LARGE SCALE GENOMIC DNA]</scope>
    <source>
        <strain evidence="7 8">1151</strain>
    </source>
</reference>
<keyword evidence="5" id="KW-0472">Membrane</keyword>
<keyword evidence="1 4" id="KW-0349">Heme</keyword>
<proteinExistence type="predicted"/>
<evidence type="ECO:0000256" key="3">
    <source>
        <dbReference type="ARBA" id="ARBA00023004"/>
    </source>
</evidence>
<evidence type="ECO:0000256" key="5">
    <source>
        <dbReference type="SAM" id="Phobius"/>
    </source>
</evidence>
<dbReference type="Proteomes" id="UP000777935">
    <property type="component" value="Unassembled WGS sequence"/>
</dbReference>
<evidence type="ECO:0000256" key="4">
    <source>
        <dbReference type="PROSITE-ProRule" id="PRU00433"/>
    </source>
</evidence>
<dbReference type="RefSeq" id="WP_174140014.1">
    <property type="nucleotide sequence ID" value="NZ_JABUFE010000021.1"/>
</dbReference>
<dbReference type="InterPro" id="IPR009056">
    <property type="entry name" value="Cyt_c-like_dom"/>
</dbReference>
<accession>A0ABX2J106</accession>
<dbReference type="EMBL" id="JABUFE010000021">
    <property type="protein sequence ID" value="NSX56863.1"/>
    <property type="molecule type" value="Genomic_DNA"/>
</dbReference>
<feature type="domain" description="Cytochrome c" evidence="6">
    <location>
        <begin position="237"/>
        <end position="306"/>
    </location>
</feature>
<protein>
    <recommendedName>
        <fullName evidence="6">Cytochrome c domain-containing protein</fullName>
    </recommendedName>
</protein>
<evidence type="ECO:0000313" key="7">
    <source>
        <dbReference type="EMBL" id="NSX56863.1"/>
    </source>
</evidence>
<dbReference type="SUPFAM" id="SSF46626">
    <property type="entry name" value="Cytochrome c"/>
    <property type="match status" value="2"/>
</dbReference>
<evidence type="ECO:0000256" key="1">
    <source>
        <dbReference type="ARBA" id="ARBA00022617"/>
    </source>
</evidence>
<comment type="caution">
    <text evidence="7">The sequence shown here is derived from an EMBL/GenBank/DDBJ whole genome shotgun (WGS) entry which is preliminary data.</text>
</comment>
<keyword evidence="2 4" id="KW-0479">Metal-binding</keyword>